<dbReference type="Proteomes" id="UP001566331">
    <property type="component" value="Unassembled WGS sequence"/>
</dbReference>
<evidence type="ECO:0000256" key="4">
    <source>
        <dbReference type="SAM" id="SignalP"/>
    </source>
</evidence>
<organism evidence="5 6">
    <name type="scientific">Luteimonas salinilitoris</name>
    <dbReference type="NCBI Taxonomy" id="3237697"/>
    <lineage>
        <taxon>Bacteria</taxon>
        <taxon>Pseudomonadati</taxon>
        <taxon>Pseudomonadota</taxon>
        <taxon>Gammaproteobacteria</taxon>
        <taxon>Lysobacterales</taxon>
        <taxon>Lysobacteraceae</taxon>
        <taxon>Luteimonas</taxon>
    </lineage>
</organism>
<dbReference type="Pfam" id="PF12796">
    <property type="entry name" value="Ank_2"/>
    <property type="match status" value="1"/>
</dbReference>
<evidence type="ECO:0000313" key="6">
    <source>
        <dbReference type="Proteomes" id="UP001566331"/>
    </source>
</evidence>
<dbReference type="Pfam" id="PF00023">
    <property type="entry name" value="Ank"/>
    <property type="match status" value="1"/>
</dbReference>
<keyword evidence="4" id="KW-0732">Signal</keyword>
<gene>
    <name evidence="5" type="ORF">AB6713_10700</name>
</gene>
<dbReference type="PROSITE" id="PS50088">
    <property type="entry name" value="ANK_REPEAT"/>
    <property type="match status" value="3"/>
</dbReference>
<dbReference type="InterPro" id="IPR036770">
    <property type="entry name" value="Ankyrin_rpt-contain_sf"/>
</dbReference>
<keyword evidence="1" id="KW-0677">Repeat</keyword>
<keyword evidence="6" id="KW-1185">Reference proteome</keyword>
<feature type="repeat" description="ANK" evidence="3">
    <location>
        <begin position="90"/>
        <end position="119"/>
    </location>
</feature>
<protein>
    <submittedName>
        <fullName evidence="5">Ankyrin repeat domain-containing protein</fullName>
    </submittedName>
</protein>
<dbReference type="InterPro" id="IPR051637">
    <property type="entry name" value="Ank_repeat_dom-contain_49"/>
</dbReference>
<feature type="repeat" description="ANK" evidence="3">
    <location>
        <begin position="57"/>
        <end position="89"/>
    </location>
</feature>
<dbReference type="SMART" id="SM00248">
    <property type="entry name" value="ANK"/>
    <property type="match status" value="3"/>
</dbReference>
<comment type="caution">
    <text evidence="5">The sequence shown here is derived from an EMBL/GenBank/DDBJ whole genome shotgun (WGS) entry which is preliminary data.</text>
</comment>
<dbReference type="PANTHER" id="PTHR24180">
    <property type="entry name" value="CYCLIN-DEPENDENT KINASE INHIBITOR 2C-RELATED"/>
    <property type="match status" value="1"/>
</dbReference>
<evidence type="ECO:0000313" key="5">
    <source>
        <dbReference type="EMBL" id="MEZ0475079.1"/>
    </source>
</evidence>
<evidence type="ECO:0000256" key="3">
    <source>
        <dbReference type="PROSITE-ProRule" id="PRU00023"/>
    </source>
</evidence>
<feature type="chain" id="PRO_5046200707" evidence="4">
    <location>
        <begin position="21"/>
        <end position="185"/>
    </location>
</feature>
<feature type="signal peptide" evidence="4">
    <location>
        <begin position="1"/>
        <end position="20"/>
    </location>
</feature>
<evidence type="ECO:0000256" key="1">
    <source>
        <dbReference type="ARBA" id="ARBA00022737"/>
    </source>
</evidence>
<dbReference type="InterPro" id="IPR002110">
    <property type="entry name" value="Ankyrin_rpt"/>
</dbReference>
<keyword evidence="2 3" id="KW-0040">ANK repeat</keyword>
<dbReference type="PANTHER" id="PTHR24180:SF57">
    <property type="entry name" value="ANKYRIN REPEAT DOMAIN-CONTAINING PROTEIN 39"/>
    <property type="match status" value="1"/>
</dbReference>
<dbReference type="RefSeq" id="WP_370564866.1">
    <property type="nucleotide sequence ID" value="NZ_JBFWIB010000011.1"/>
</dbReference>
<sequence>MNRIIATITFTILISSVVLASQPGTMNIYDAAVAGKFSRVQEIVTQDPSAVNKEDEYGFTPLHGVAGEDHFDMARLLITKGADVNAKNDEGITPLHLAAYPEMVEILVRSGAQLEARDARGRTPLHTATEHPEGIDVMEKLLQLGADANARDDAGEAALDFANAREEGDKVELLMEFGARSGNAA</sequence>
<proteinExistence type="predicted"/>
<dbReference type="Gene3D" id="1.25.40.20">
    <property type="entry name" value="Ankyrin repeat-containing domain"/>
    <property type="match status" value="1"/>
</dbReference>
<dbReference type="PROSITE" id="PS50297">
    <property type="entry name" value="ANK_REP_REGION"/>
    <property type="match status" value="2"/>
</dbReference>
<name>A0ABV4HQT4_9GAMM</name>
<accession>A0ABV4HQT4</accession>
<dbReference type="PRINTS" id="PR01415">
    <property type="entry name" value="ANKYRIN"/>
</dbReference>
<dbReference type="SUPFAM" id="SSF48403">
    <property type="entry name" value="Ankyrin repeat"/>
    <property type="match status" value="1"/>
</dbReference>
<evidence type="ECO:0000256" key="2">
    <source>
        <dbReference type="ARBA" id="ARBA00023043"/>
    </source>
</evidence>
<reference evidence="5 6" key="1">
    <citation type="submission" date="2024-07" db="EMBL/GenBank/DDBJ databases">
        <title>Luteimonas salilacus sp. nov., isolated from the shore soil of Salt Lake in Tibet of China.</title>
        <authorList>
            <person name="Zhang X."/>
            <person name="Li A."/>
        </authorList>
    </citation>
    <scope>NUCLEOTIDE SEQUENCE [LARGE SCALE GENOMIC DNA]</scope>
    <source>
        <strain evidence="5 6">B3-2-R+30</strain>
    </source>
</reference>
<feature type="repeat" description="ANK" evidence="3">
    <location>
        <begin position="120"/>
        <end position="153"/>
    </location>
</feature>
<dbReference type="EMBL" id="JBFWIC010000012">
    <property type="protein sequence ID" value="MEZ0475079.1"/>
    <property type="molecule type" value="Genomic_DNA"/>
</dbReference>